<name>A0A7W0HN23_9ACTN</name>
<evidence type="ECO:0000256" key="2">
    <source>
        <dbReference type="ARBA" id="ARBA00022777"/>
    </source>
</evidence>
<dbReference type="Gene3D" id="3.30.565.10">
    <property type="entry name" value="Histidine kinase-like ATPase, C-terminal domain"/>
    <property type="match status" value="1"/>
</dbReference>
<accession>A0A7W0HN23</accession>
<keyword evidence="2 4" id="KW-0418">Kinase</keyword>
<evidence type="ECO:0000256" key="3">
    <source>
        <dbReference type="ARBA" id="ARBA00023012"/>
    </source>
</evidence>
<dbReference type="InterPro" id="IPR036890">
    <property type="entry name" value="HATPase_C_sf"/>
</dbReference>
<dbReference type="EMBL" id="JACDUR010000001">
    <property type="protein sequence ID" value="MBA2889344.1"/>
    <property type="molecule type" value="Genomic_DNA"/>
</dbReference>
<dbReference type="AlphaFoldDB" id="A0A7W0HN23"/>
<proteinExistence type="predicted"/>
<sequence length="124" mass="13200">MRGGRSLAETLGEDLDEWSARTGITVETWALPDHDVPPRLADGIRRALREALANVERFSRPRVVSVAITVSPSGLRMTVADDGEGTGWELAGLRAVFAELGGRVSANHLPGQGTTLTGVVARAR</sequence>
<evidence type="ECO:0000313" key="4">
    <source>
        <dbReference type="EMBL" id="MBA2889344.1"/>
    </source>
</evidence>
<dbReference type="PANTHER" id="PTHR24421:SF61">
    <property type="entry name" value="OXYGEN SENSOR HISTIDINE KINASE NREB"/>
    <property type="match status" value="1"/>
</dbReference>
<dbReference type="GO" id="GO:0016301">
    <property type="term" value="F:kinase activity"/>
    <property type="evidence" value="ECO:0007669"/>
    <property type="project" value="UniProtKB-KW"/>
</dbReference>
<dbReference type="PANTHER" id="PTHR24421">
    <property type="entry name" value="NITRATE/NITRITE SENSOR PROTEIN NARX-RELATED"/>
    <property type="match status" value="1"/>
</dbReference>
<organism evidence="4 5">
    <name type="scientific">Nonomuraea soli</name>
    <dbReference type="NCBI Taxonomy" id="1032476"/>
    <lineage>
        <taxon>Bacteria</taxon>
        <taxon>Bacillati</taxon>
        <taxon>Actinomycetota</taxon>
        <taxon>Actinomycetes</taxon>
        <taxon>Streptosporangiales</taxon>
        <taxon>Streptosporangiaceae</taxon>
        <taxon>Nonomuraea</taxon>
    </lineage>
</organism>
<keyword evidence="3" id="KW-0902">Two-component regulatory system</keyword>
<dbReference type="InterPro" id="IPR050482">
    <property type="entry name" value="Sensor_HK_TwoCompSys"/>
</dbReference>
<dbReference type="Proteomes" id="UP000530928">
    <property type="component" value="Unassembled WGS sequence"/>
</dbReference>
<dbReference type="GO" id="GO:0000160">
    <property type="term" value="P:phosphorelay signal transduction system"/>
    <property type="evidence" value="ECO:0007669"/>
    <property type="project" value="UniProtKB-KW"/>
</dbReference>
<evidence type="ECO:0000313" key="5">
    <source>
        <dbReference type="Proteomes" id="UP000530928"/>
    </source>
</evidence>
<dbReference type="RefSeq" id="WP_181608143.1">
    <property type="nucleotide sequence ID" value="NZ_BAABAM010000001.1"/>
</dbReference>
<comment type="caution">
    <text evidence="4">The sequence shown here is derived from an EMBL/GenBank/DDBJ whole genome shotgun (WGS) entry which is preliminary data.</text>
</comment>
<protein>
    <submittedName>
        <fullName evidence="4">Signal transduction histidine kinase</fullName>
    </submittedName>
</protein>
<gene>
    <name evidence="4" type="ORF">HNR30_000679</name>
</gene>
<reference evidence="4 5" key="1">
    <citation type="submission" date="2020-07" db="EMBL/GenBank/DDBJ databases">
        <title>Genomic Encyclopedia of Type Strains, Phase IV (KMG-IV): sequencing the most valuable type-strain genomes for metagenomic binning, comparative biology and taxonomic classification.</title>
        <authorList>
            <person name="Goeker M."/>
        </authorList>
    </citation>
    <scope>NUCLEOTIDE SEQUENCE [LARGE SCALE GENOMIC DNA]</scope>
    <source>
        <strain evidence="4 5">DSM 45533</strain>
    </source>
</reference>
<keyword evidence="5" id="KW-1185">Reference proteome</keyword>
<evidence type="ECO:0000256" key="1">
    <source>
        <dbReference type="ARBA" id="ARBA00022679"/>
    </source>
</evidence>
<keyword evidence="1" id="KW-0808">Transferase</keyword>
<dbReference type="SUPFAM" id="SSF55874">
    <property type="entry name" value="ATPase domain of HSP90 chaperone/DNA topoisomerase II/histidine kinase"/>
    <property type="match status" value="1"/>
</dbReference>